<comment type="caution">
    <text evidence="2">The sequence shown here is derived from an EMBL/GenBank/DDBJ whole genome shotgun (WGS) entry which is preliminary data.</text>
</comment>
<proteinExistence type="predicted"/>
<accession>A0A4C1XYQ5</accession>
<reference evidence="2 3" key="1">
    <citation type="journal article" date="2019" name="Commun. Biol.">
        <title>The bagworm genome reveals a unique fibroin gene that provides high tensile strength.</title>
        <authorList>
            <person name="Kono N."/>
            <person name="Nakamura H."/>
            <person name="Ohtoshi R."/>
            <person name="Tomita M."/>
            <person name="Numata K."/>
            <person name="Arakawa K."/>
        </authorList>
    </citation>
    <scope>NUCLEOTIDE SEQUENCE [LARGE SCALE GENOMIC DNA]</scope>
</reference>
<dbReference type="PANTHER" id="PTHR21580">
    <property type="entry name" value="SHIPPO-1-RELATED"/>
    <property type="match status" value="1"/>
</dbReference>
<dbReference type="Pfam" id="PF07004">
    <property type="entry name" value="SHIPPO-rpt"/>
    <property type="match status" value="4"/>
</dbReference>
<organism evidence="2 3">
    <name type="scientific">Eumeta variegata</name>
    <name type="common">Bagworm moth</name>
    <name type="synonym">Eumeta japonica</name>
    <dbReference type="NCBI Taxonomy" id="151549"/>
    <lineage>
        <taxon>Eukaryota</taxon>
        <taxon>Metazoa</taxon>
        <taxon>Ecdysozoa</taxon>
        <taxon>Arthropoda</taxon>
        <taxon>Hexapoda</taxon>
        <taxon>Insecta</taxon>
        <taxon>Pterygota</taxon>
        <taxon>Neoptera</taxon>
        <taxon>Endopterygota</taxon>
        <taxon>Lepidoptera</taxon>
        <taxon>Glossata</taxon>
        <taxon>Ditrysia</taxon>
        <taxon>Tineoidea</taxon>
        <taxon>Psychidae</taxon>
        <taxon>Oiketicinae</taxon>
        <taxon>Eumeta</taxon>
    </lineage>
</organism>
<name>A0A4C1XYQ5_EUMVA</name>
<evidence type="ECO:0000313" key="3">
    <source>
        <dbReference type="Proteomes" id="UP000299102"/>
    </source>
</evidence>
<feature type="region of interest" description="Disordered" evidence="1">
    <location>
        <begin position="203"/>
        <end position="226"/>
    </location>
</feature>
<gene>
    <name evidence="2" type="primary">ODF3L2</name>
    <name evidence="2" type="ORF">EVAR_88886_1</name>
</gene>
<keyword evidence="3" id="KW-1185">Reference proteome</keyword>
<dbReference type="InterPro" id="IPR051291">
    <property type="entry name" value="CIMAP"/>
</dbReference>
<dbReference type="OrthoDB" id="429991at2759"/>
<evidence type="ECO:0000313" key="2">
    <source>
        <dbReference type="EMBL" id="GBP67834.1"/>
    </source>
</evidence>
<sequence length="226" mass="24105">MAWEGPGPAAYSLPPSVGFANHDPSRPRNPMFSLGPSGRVRFETAGPGPVYRIEGVTQHGSTNTAAWSLGPRIAPRKPSGMPGPGSHAPEHCPQMREQRAPQYTMGPRLGYAPKRPGPAANAYAVQLQPDTPSFSLGPRVRRVDKAMSPGPAVYHPLNVDACKNRAPLFSLGGRLRDRRAAKSPGPAAYPSDLYNTKANSQAYSFGTRHGPRAPPMIVPEDEGGVL</sequence>
<dbReference type="AlphaFoldDB" id="A0A4C1XYQ5"/>
<dbReference type="InterPro" id="IPR010736">
    <property type="entry name" value="SHIPPO-rpt"/>
</dbReference>
<dbReference type="Proteomes" id="UP000299102">
    <property type="component" value="Unassembled WGS sequence"/>
</dbReference>
<dbReference type="EMBL" id="BGZK01000993">
    <property type="protein sequence ID" value="GBP67834.1"/>
    <property type="molecule type" value="Genomic_DNA"/>
</dbReference>
<dbReference type="PANTHER" id="PTHR21580:SF28">
    <property type="entry name" value="BOREALIN N-TERMINAL DOMAIN-CONTAINING PROTEIN-RELATED"/>
    <property type="match status" value="1"/>
</dbReference>
<evidence type="ECO:0000256" key="1">
    <source>
        <dbReference type="SAM" id="MobiDB-lite"/>
    </source>
</evidence>
<protein>
    <submittedName>
        <fullName evidence="2">Outer dense fiber protein 3-like protein 2</fullName>
    </submittedName>
</protein>
<dbReference type="GO" id="GO:0005856">
    <property type="term" value="C:cytoskeleton"/>
    <property type="evidence" value="ECO:0007669"/>
    <property type="project" value="TreeGrafter"/>
</dbReference>